<dbReference type="InterPro" id="IPR020945">
    <property type="entry name" value="DMSO/NO3_reduct_chaperone"/>
</dbReference>
<dbReference type="SUPFAM" id="SSF89155">
    <property type="entry name" value="TorD-like"/>
    <property type="match status" value="1"/>
</dbReference>
<dbReference type="RefSeq" id="WP_160943530.1">
    <property type="nucleotide sequence ID" value="NZ_CP063310.1"/>
</dbReference>
<evidence type="ECO:0000313" key="1">
    <source>
        <dbReference type="EMBL" id="QOS68910.1"/>
    </source>
</evidence>
<name>A0A6L7IVZ3_9ACTN</name>
<protein>
    <submittedName>
        <fullName evidence="1">Molecular chaperone TorD family protein</fullName>
    </submittedName>
</protein>
<reference evidence="1 2" key="1">
    <citation type="submission" date="2020-10" db="EMBL/GenBank/DDBJ databases">
        <title>Eggerthella sp. nov., isolated from human feces.</title>
        <authorList>
            <person name="Yajun G."/>
        </authorList>
    </citation>
    <scope>NUCLEOTIDE SEQUENCE [LARGE SCALE GENOMIC DNA]</scope>
    <source>
        <strain evidence="1 2">HF-1101</strain>
    </source>
</reference>
<gene>
    <name evidence="1" type="ORF">GS424_003355</name>
</gene>
<dbReference type="Proteomes" id="UP000478463">
    <property type="component" value="Chromosome"/>
</dbReference>
<dbReference type="KEGG" id="egd:GS424_003355"/>
<dbReference type="Gene3D" id="1.10.3480.10">
    <property type="entry name" value="TorD-like"/>
    <property type="match status" value="1"/>
</dbReference>
<evidence type="ECO:0000313" key="2">
    <source>
        <dbReference type="Proteomes" id="UP000478463"/>
    </source>
</evidence>
<accession>A0A6L7IVZ3</accession>
<dbReference type="Pfam" id="PF02613">
    <property type="entry name" value="Nitrate_red_del"/>
    <property type="match status" value="1"/>
</dbReference>
<dbReference type="InterPro" id="IPR036411">
    <property type="entry name" value="TorD-like_sf"/>
</dbReference>
<dbReference type="AlphaFoldDB" id="A0A6L7IVZ3"/>
<proteinExistence type="predicted"/>
<sequence>MENDRVDAAAVYALFASVLVTVPDGEVRDRMARLLAATGDEASAAVDEAADLEQCFYDRLVIAVSPRYLPAIESCMLDAREDEGGRLEPGRLDGPRMTEVLACYRTYGFDHRALRGFQPLVDSLRPDHLSVELAFMAHLRRLEAAGGEKGLAAGRFADEFLRRHLASWVPTLCAVARQRGEGDEYVRLIEAVRSWIDLDASAAA</sequence>
<organism evidence="1 2">
    <name type="scientific">Eggerthella guodeyinii</name>
    <dbReference type="NCBI Taxonomy" id="2690837"/>
    <lineage>
        <taxon>Bacteria</taxon>
        <taxon>Bacillati</taxon>
        <taxon>Actinomycetota</taxon>
        <taxon>Coriobacteriia</taxon>
        <taxon>Eggerthellales</taxon>
        <taxon>Eggerthellaceae</taxon>
        <taxon>Eggerthella</taxon>
    </lineage>
</organism>
<dbReference type="EMBL" id="CP063310">
    <property type="protein sequence ID" value="QOS68910.1"/>
    <property type="molecule type" value="Genomic_DNA"/>
</dbReference>